<accession>A0A9Q0NZJ0</accession>
<name>A0A9Q0NZJ0_SALVM</name>
<sequence length="148" mass="16449">MTIRAQSAAKSTMDSVDLYNIENCEARSMSFSCFEQNLWLCISCMCVYTFMSHGFPVARSVEYGHGAAIKQDIVRKDGRKGAKNKLSAKCGAKLNYAGHDAKDGWMDIKPNTASRKSSKQVFLILLEANHGPFWCGYPHLGPFDLSID</sequence>
<gene>
    <name evidence="1" type="ORF">OIU85_009301</name>
</gene>
<protein>
    <submittedName>
        <fullName evidence="1">Uncharacterized protein</fullName>
    </submittedName>
</protein>
<dbReference type="Proteomes" id="UP001151529">
    <property type="component" value="Chromosome 7"/>
</dbReference>
<comment type="caution">
    <text evidence="1">The sequence shown here is derived from an EMBL/GenBank/DDBJ whole genome shotgun (WGS) entry which is preliminary data.</text>
</comment>
<reference evidence="1" key="1">
    <citation type="submission" date="2022-11" db="EMBL/GenBank/DDBJ databases">
        <authorList>
            <person name="Hyden B.L."/>
            <person name="Feng K."/>
            <person name="Yates T."/>
            <person name="Jawdy S."/>
            <person name="Smart L.B."/>
            <person name="Muchero W."/>
        </authorList>
    </citation>
    <scope>NUCLEOTIDE SEQUENCE</scope>
    <source>
        <tissue evidence="1">Shoot tip</tissue>
    </source>
</reference>
<dbReference type="AlphaFoldDB" id="A0A9Q0NZJ0"/>
<evidence type="ECO:0000313" key="2">
    <source>
        <dbReference type="Proteomes" id="UP001151529"/>
    </source>
</evidence>
<evidence type="ECO:0000313" key="1">
    <source>
        <dbReference type="EMBL" id="KAJ6678826.1"/>
    </source>
</evidence>
<dbReference type="EMBL" id="JAPFFL010000014">
    <property type="protein sequence ID" value="KAJ6678826.1"/>
    <property type="molecule type" value="Genomic_DNA"/>
</dbReference>
<proteinExistence type="predicted"/>
<keyword evidence="2" id="KW-1185">Reference proteome</keyword>
<organism evidence="1 2">
    <name type="scientific">Salix viminalis</name>
    <name type="common">Common osier</name>
    <name type="synonym">Basket willow</name>
    <dbReference type="NCBI Taxonomy" id="40686"/>
    <lineage>
        <taxon>Eukaryota</taxon>
        <taxon>Viridiplantae</taxon>
        <taxon>Streptophyta</taxon>
        <taxon>Embryophyta</taxon>
        <taxon>Tracheophyta</taxon>
        <taxon>Spermatophyta</taxon>
        <taxon>Magnoliopsida</taxon>
        <taxon>eudicotyledons</taxon>
        <taxon>Gunneridae</taxon>
        <taxon>Pentapetalae</taxon>
        <taxon>rosids</taxon>
        <taxon>fabids</taxon>
        <taxon>Malpighiales</taxon>
        <taxon>Salicaceae</taxon>
        <taxon>Saliceae</taxon>
        <taxon>Salix</taxon>
    </lineage>
</organism>
<reference evidence="1" key="2">
    <citation type="journal article" date="2023" name="Int. J. Mol. Sci.">
        <title>De Novo Assembly and Annotation of 11 Diverse Shrub Willow (Salix) Genomes Reveals Novel Gene Organization in Sex-Linked Regions.</title>
        <authorList>
            <person name="Hyden B."/>
            <person name="Feng K."/>
            <person name="Yates T.B."/>
            <person name="Jawdy S."/>
            <person name="Cereghino C."/>
            <person name="Smart L.B."/>
            <person name="Muchero W."/>
        </authorList>
    </citation>
    <scope>NUCLEOTIDE SEQUENCE [LARGE SCALE GENOMIC DNA]</scope>
    <source>
        <tissue evidence="1">Shoot tip</tissue>
    </source>
</reference>